<keyword evidence="2" id="KW-1133">Transmembrane helix</keyword>
<dbReference type="GO" id="GO:0016705">
    <property type="term" value="F:oxidoreductase activity, acting on paired donors, with incorporation or reduction of molecular oxygen"/>
    <property type="evidence" value="ECO:0007669"/>
    <property type="project" value="InterPro"/>
</dbReference>
<sequence>MLVGAALPARPPAPPIYLAALSPRMLELAGEIADGAVLWLTPPAYVRDVARPALARGCARAGRALDGFPVVAAVPLAVTPDAAAAREAFRDELARYLQLPFYRTMLAAAGLGYAVEAVRGTAPAAPVARAARARVLAVAGALAASCLALPVLGFVVAVTPPLAVVLALFGLRRPGAAAALALALAAAGWAVFAVALGVPLPRGRWAP</sequence>
<protein>
    <submittedName>
        <fullName evidence="4">LLM class flavin-dependent oxidoreductase</fullName>
    </submittedName>
</protein>
<keyword evidence="2" id="KW-0812">Transmembrane</keyword>
<keyword evidence="2" id="KW-0472">Membrane</keyword>
<dbReference type="InterPro" id="IPR050564">
    <property type="entry name" value="F420-G6PD/mer"/>
</dbReference>
<reference evidence="4" key="1">
    <citation type="journal article" date="2020" name="mSystems">
        <title>Genome- and Community-Level Interaction Insights into Carbon Utilization and Element Cycling Functions of Hydrothermarchaeota in Hydrothermal Sediment.</title>
        <authorList>
            <person name="Zhou Z."/>
            <person name="Liu Y."/>
            <person name="Xu W."/>
            <person name="Pan J."/>
            <person name="Luo Z.H."/>
            <person name="Li M."/>
        </authorList>
    </citation>
    <scope>NUCLEOTIDE SEQUENCE [LARGE SCALE GENOMIC DNA]</scope>
    <source>
        <strain evidence="4">SpSt-210</strain>
    </source>
</reference>
<proteinExistence type="predicted"/>
<dbReference type="AlphaFoldDB" id="A0A831T8I3"/>
<feature type="domain" description="Luciferase-like" evidence="3">
    <location>
        <begin position="9"/>
        <end position="134"/>
    </location>
</feature>
<gene>
    <name evidence="4" type="ORF">ENP34_06935</name>
</gene>
<dbReference type="PANTHER" id="PTHR43244">
    <property type="match status" value="1"/>
</dbReference>
<dbReference type="Gene3D" id="3.20.20.30">
    <property type="entry name" value="Luciferase-like domain"/>
    <property type="match status" value="1"/>
</dbReference>
<name>A0A831T8I3_9BACT</name>
<dbReference type="InterPro" id="IPR011251">
    <property type="entry name" value="Luciferase-like_dom"/>
</dbReference>
<dbReference type="EMBL" id="DSIY01000166">
    <property type="protein sequence ID" value="HEG91162.1"/>
    <property type="molecule type" value="Genomic_DNA"/>
</dbReference>
<keyword evidence="1" id="KW-0560">Oxidoreductase</keyword>
<accession>A0A831T8I3</accession>
<feature type="transmembrane region" description="Helical" evidence="2">
    <location>
        <begin position="135"/>
        <end position="156"/>
    </location>
</feature>
<organism evidence="4">
    <name type="scientific">Thermorudis peleae</name>
    <dbReference type="NCBI Taxonomy" id="1382356"/>
    <lineage>
        <taxon>Bacteria</taxon>
        <taxon>Pseudomonadati</taxon>
        <taxon>Thermomicrobiota</taxon>
        <taxon>Thermomicrobia</taxon>
        <taxon>Thermomicrobia incertae sedis</taxon>
        <taxon>Thermorudis</taxon>
    </lineage>
</organism>
<evidence type="ECO:0000256" key="2">
    <source>
        <dbReference type="SAM" id="Phobius"/>
    </source>
</evidence>
<dbReference type="InterPro" id="IPR036661">
    <property type="entry name" value="Luciferase-like_sf"/>
</dbReference>
<dbReference type="Pfam" id="PF00296">
    <property type="entry name" value="Bac_luciferase"/>
    <property type="match status" value="1"/>
</dbReference>
<evidence type="ECO:0000256" key="1">
    <source>
        <dbReference type="ARBA" id="ARBA00023002"/>
    </source>
</evidence>
<evidence type="ECO:0000313" key="4">
    <source>
        <dbReference type="EMBL" id="HEG91162.1"/>
    </source>
</evidence>
<feature type="transmembrane region" description="Helical" evidence="2">
    <location>
        <begin position="176"/>
        <end position="198"/>
    </location>
</feature>
<dbReference type="PANTHER" id="PTHR43244:SF1">
    <property type="entry name" value="5,10-METHYLENETETRAHYDROMETHANOPTERIN REDUCTASE"/>
    <property type="match status" value="1"/>
</dbReference>
<dbReference type="SUPFAM" id="SSF51679">
    <property type="entry name" value="Bacterial luciferase-like"/>
    <property type="match status" value="1"/>
</dbReference>
<comment type="caution">
    <text evidence="4">The sequence shown here is derived from an EMBL/GenBank/DDBJ whole genome shotgun (WGS) entry which is preliminary data.</text>
</comment>
<evidence type="ECO:0000259" key="3">
    <source>
        <dbReference type="Pfam" id="PF00296"/>
    </source>
</evidence>